<accession>A0ACC2IER8</accession>
<comment type="caution">
    <text evidence="1">The sequence shown here is derived from an EMBL/GenBank/DDBJ whole genome shotgun (WGS) entry which is preliminary data.</text>
</comment>
<keyword evidence="2" id="KW-1185">Reference proteome</keyword>
<organism evidence="1 2">
    <name type="scientific">Nemania bipapillata</name>
    <dbReference type="NCBI Taxonomy" id="110536"/>
    <lineage>
        <taxon>Eukaryota</taxon>
        <taxon>Fungi</taxon>
        <taxon>Dikarya</taxon>
        <taxon>Ascomycota</taxon>
        <taxon>Pezizomycotina</taxon>
        <taxon>Sordariomycetes</taxon>
        <taxon>Xylariomycetidae</taxon>
        <taxon>Xylariales</taxon>
        <taxon>Xylariaceae</taxon>
        <taxon>Nemania</taxon>
    </lineage>
</organism>
<gene>
    <name evidence="1" type="ORF">ONZ43_g5113</name>
</gene>
<dbReference type="EMBL" id="JAPESX010001505">
    <property type="protein sequence ID" value="KAJ8113632.1"/>
    <property type="molecule type" value="Genomic_DNA"/>
</dbReference>
<dbReference type="Proteomes" id="UP001153334">
    <property type="component" value="Unassembled WGS sequence"/>
</dbReference>
<name>A0ACC2IER8_9PEZI</name>
<sequence length="177" mass="18915">MQFSLTTVLPAVLAAFIPLTQALPANLLSRATIQQIADAQNQWRSDTSDVSQFLSAVPSFLGAGSKLSSAAQPALASEKDELLHKKVLDDAFGSDPRIINANEVLVNQGTFQFVVDSLQNYAENGSTMSDDDVTTLLQQVNSVRCGKVLPAIDMYFVVAGEKLNNGGTLVATRPNNC</sequence>
<reference evidence="1" key="1">
    <citation type="submission" date="2022-11" db="EMBL/GenBank/DDBJ databases">
        <title>Genome Sequence of Nemania bipapillata.</title>
        <authorList>
            <person name="Buettner E."/>
        </authorList>
    </citation>
    <scope>NUCLEOTIDE SEQUENCE</scope>
    <source>
        <strain evidence="1">CP14</strain>
    </source>
</reference>
<proteinExistence type="predicted"/>
<protein>
    <submittedName>
        <fullName evidence="1">Uncharacterized protein</fullName>
    </submittedName>
</protein>
<evidence type="ECO:0000313" key="1">
    <source>
        <dbReference type="EMBL" id="KAJ8113632.1"/>
    </source>
</evidence>
<evidence type="ECO:0000313" key="2">
    <source>
        <dbReference type="Proteomes" id="UP001153334"/>
    </source>
</evidence>